<evidence type="ECO:0000313" key="3">
    <source>
        <dbReference type="Proteomes" id="UP000823388"/>
    </source>
</evidence>
<protein>
    <submittedName>
        <fullName evidence="2">Uncharacterized protein</fullName>
    </submittedName>
</protein>
<feature type="region of interest" description="Disordered" evidence="1">
    <location>
        <begin position="202"/>
        <end position="227"/>
    </location>
</feature>
<evidence type="ECO:0000256" key="1">
    <source>
        <dbReference type="SAM" id="MobiDB-lite"/>
    </source>
</evidence>
<gene>
    <name evidence="2" type="ORF">PVAP13_2NG315003</name>
</gene>
<evidence type="ECO:0000313" key="2">
    <source>
        <dbReference type="EMBL" id="KAG2635042.1"/>
    </source>
</evidence>
<proteinExistence type="predicted"/>
<feature type="compositionally biased region" description="Basic and acidic residues" evidence="1">
    <location>
        <begin position="131"/>
        <end position="149"/>
    </location>
</feature>
<comment type="caution">
    <text evidence="2">The sequence shown here is derived from an EMBL/GenBank/DDBJ whole genome shotgun (WGS) entry which is preliminary data.</text>
</comment>
<dbReference type="AlphaFoldDB" id="A0A8T0VFH6"/>
<dbReference type="EMBL" id="CM029040">
    <property type="protein sequence ID" value="KAG2635042.1"/>
    <property type="molecule type" value="Genomic_DNA"/>
</dbReference>
<accession>A0A8T0VFH6</accession>
<name>A0A8T0VFH6_PANVG</name>
<feature type="region of interest" description="Disordered" evidence="1">
    <location>
        <begin position="131"/>
        <end position="165"/>
    </location>
</feature>
<keyword evidence="3" id="KW-1185">Reference proteome</keyword>
<feature type="region of interest" description="Disordered" evidence="1">
    <location>
        <begin position="25"/>
        <end position="66"/>
    </location>
</feature>
<sequence>MHGRTARQPVPAGAAALCRDRSPTVPCHRRALPHVRGQRPARSDGPGSGATDGPAARVPVRGQPTGAGPLAGAWPQTVALEPAAVGWGWKALFFVNHRYTGPACRSPNSPPPSSTELQLCCPQPWLRPELRSLRPSAEHRPLRPRAETGRRRRATRSAPRAEFGRRRRLFAREDPPRRVPILAALSSAAAPPEQLLHAEIRPGPRSASASCSVPARAPPPRHAPRRPELRLRLRLRRHALPRSELRVVLHPGRS</sequence>
<reference evidence="2 3" key="1">
    <citation type="submission" date="2020-05" db="EMBL/GenBank/DDBJ databases">
        <title>WGS assembly of Panicum virgatum.</title>
        <authorList>
            <person name="Lovell J.T."/>
            <person name="Jenkins J."/>
            <person name="Shu S."/>
            <person name="Juenger T.E."/>
            <person name="Schmutz J."/>
        </authorList>
    </citation>
    <scope>NUCLEOTIDE SEQUENCE [LARGE SCALE GENOMIC DNA]</scope>
    <source>
        <strain evidence="3">cv. AP13</strain>
    </source>
</reference>
<feature type="compositionally biased region" description="Basic residues" evidence="1">
    <location>
        <begin position="27"/>
        <end position="39"/>
    </location>
</feature>
<dbReference type="Proteomes" id="UP000823388">
    <property type="component" value="Chromosome 2N"/>
</dbReference>
<organism evidence="2 3">
    <name type="scientific">Panicum virgatum</name>
    <name type="common">Blackwell switchgrass</name>
    <dbReference type="NCBI Taxonomy" id="38727"/>
    <lineage>
        <taxon>Eukaryota</taxon>
        <taxon>Viridiplantae</taxon>
        <taxon>Streptophyta</taxon>
        <taxon>Embryophyta</taxon>
        <taxon>Tracheophyta</taxon>
        <taxon>Spermatophyta</taxon>
        <taxon>Magnoliopsida</taxon>
        <taxon>Liliopsida</taxon>
        <taxon>Poales</taxon>
        <taxon>Poaceae</taxon>
        <taxon>PACMAD clade</taxon>
        <taxon>Panicoideae</taxon>
        <taxon>Panicodae</taxon>
        <taxon>Paniceae</taxon>
        <taxon>Panicinae</taxon>
        <taxon>Panicum</taxon>
        <taxon>Panicum sect. Hiantes</taxon>
    </lineage>
</organism>